<protein>
    <submittedName>
        <fullName evidence="7">DEAD/DEAH box helicase</fullName>
    </submittedName>
</protein>
<evidence type="ECO:0000256" key="4">
    <source>
        <dbReference type="ARBA" id="ARBA00022840"/>
    </source>
</evidence>
<gene>
    <name evidence="7" type="ORF">FGS76_00090</name>
</gene>
<dbReference type="Pfam" id="PF00176">
    <property type="entry name" value="SNF2-rel_dom"/>
    <property type="match status" value="1"/>
</dbReference>
<dbReference type="Gene3D" id="3.40.50.10810">
    <property type="entry name" value="Tandem AAA-ATPase domain"/>
    <property type="match status" value="1"/>
</dbReference>
<reference evidence="7 8" key="1">
    <citation type="submission" date="2019-05" db="EMBL/GenBank/DDBJ databases">
        <title>Genome of Alcanivorax gelatiniphagus, an oil degrading marine bacteria.</title>
        <authorList>
            <person name="Kwon K.K."/>
        </authorList>
    </citation>
    <scope>NUCLEOTIDE SEQUENCE [LARGE SCALE GENOMIC DNA]</scope>
    <source>
        <strain evidence="7 8">MEBiC 08158</strain>
    </source>
</reference>
<dbReference type="InterPro" id="IPR038718">
    <property type="entry name" value="SNF2-like_sf"/>
</dbReference>
<evidence type="ECO:0000259" key="6">
    <source>
        <dbReference type="PROSITE" id="PS51194"/>
    </source>
</evidence>
<dbReference type="Pfam" id="PF00271">
    <property type="entry name" value="Helicase_C"/>
    <property type="match status" value="1"/>
</dbReference>
<feature type="domain" description="Helicase C-terminal" evidence="6">
    <location>
        <begin position="515"/>
        <end position="664"/>
    </location>
</feature>
<dbReference type="SMART" id="SM00487">
    <property type="entry name" value="DEXDc"/>
    <property type="match status" value="1"/>
</dbReference>
<dbReference type="PROSITE" id="PS51194">
    <property type="entry name" value="HELICASE_CTER"/>
    <property type="match status" value="1"/>
</dbReference>
<dbReference type="CDD" id="cd18793">
    <property type="entry name" value="SF2_C_SNF"/>
    <property type="match status" value="1"/>
</dbReference>
<proteinExistence type="predicted"/>
<dbReference type="InterPro" id="IPR027417">
    <property type="entry name" value="P-loop_NTPase"/>
</dbReference>
<organism evidence="7 8">
    <name type="scientific">Alloalcanivorax gelatiniphagus</name>
    <dbReference type="NCBI Taxonomy" id="1194167"/>
    <lineage>
        <taxon>Bacteria</taxon>
        <taxon>Pseudomonadati</taxon>
        <taxon>Pseudomonadota</taxon>
        <taxon>Gammaproteobacteria</taxon>
        <taxon>Oceanospirillales</taxon>
        <taxon>Alcanivoracaceae</taxon>
        <taxon>Alloalcanivorax</taxon>
    </lineage>
</organism>
<name>A0ABY2XSR1_9GAMM</name>
<dbReference type="RefSeq" id="WP_138770600.1">
    <property type="nucleotide sequence ID" value="NZ_JBHSSX010000015.1"/>
</dbReference>
<keyword evidence="3 7" id="KW-0347">Helicase</keyword>
<dbReference type="PROSITE" id="PS51192">
    <property type="entry name" value="HELICASE_ATP_BIND_1"/>
    <property type="match status" value="1"/>
</dbReference>
<dbReference type="InterPro" id="IPR000330">
    <property type="entry name" value="SNF2_N"/>
</dbReference>
<keyword evidence="1" id="KW-0547">Nucleotide-binding</keyword>
<dbReference type="CDD" id="cd18011">
    <property type="entry name" value="DEXDc_RapA"/>
    <property type="match status" value="1"/>
</dbReference>
<dbReference type="Gene3D" id="3.40.50.300">
    <property type="entry name" value="P-loop containing nucleotide triphosphate hydrolases"/>
    <property type="match status" value="1"/>
</dbReference>
<evidence type="ECO:0000313" key="7">
    <source>
        <dbReference type="EMBL" id="TMW15206.1"/>
    </source>
</evidence>
<evidence type="ECO:0000313" key="8">
    <source>
        <dbReference type="Proteomes" id="UP000739180"/>
    </source>
</evidence>
<keyword evidence="8" id="KW-1185">Reference proteome</keyword>
<comment type="caution">
    <text evidence="7">The sequence shown here is derived from an EMBL/GenBank/DDBJ whole genome shotgun (WGS) entry which is preliminary data.</text>
</comment>
<evidence type="ECO:0000256" key="3">
    <source>
        <dbReference type="ARBA" id="ARBA00022806"/>
    </source>
</evidence>
<dbReference type="InterPro" id="IPR014001">
    <property type="entry name" value="Helicase_ATP-bd"/>
</dbReference>
<accession>A0ABY2XSR1</accession>
<evidence type="ECO:0000256" key="1">
    <source>
        <dbReference type="ARBA" id="ARBA00022741"/>
    </source>
</evidence>
<dbReference type="GO" id="GO:0004386">
    <property type="term" value="F:helicase activity"/>
    <property type="evidence" value="ECO:0007669"/>
    <property type="project" value="UniProtKB-KW"/>
</dbReference>
<evidence type="ECO:0000259" key="5">
    <source>
        <dbReference type="PROSITE" id="PS51192"/>
    </source>
</evidence>
<dbReference type="PANTHER" id="PTHR10799">
    <property type="entry name" value="SNF2/RAD54 HELICASE FAMILY"/>
    <property type="match status" value="1"/>
</dbReference>
<keyword evidence="2" id="KW-0378">Hydrolase</keyword>
<evidence type="ECO:0000256" key="2">
    <source>
        <dbReference type="ARBA" id="ARBA00022801"/>
    </source>
</evidence>
<dbReference type="InterPro" id="IPR001650">
    <property type="entry name" value="Helicase_C-like"/>
</dbReference>
<dbReference type="InterPro" id="IPR057342">
    <property type="entry name" value="DEXDc_RapA"/>
</dbReference>
<dbReference type="SUPFAM" id="SSF52540">
    <property type="entry name" value="P-loop containing nucleoside triphosphate hydrolases"/>
    <property type="match status" value="2"/>
</dbReference>
<dbReference type="InterPro" id="IPR049730">
    <property type="entry name" value="SNF2/RAD54-like_C"/>
</dbReference>
<dbReference type="EMBL" id="VCQT01000001">
    <property type="protein sequence ID" value="TMW15206.1"/>
    <property type="molecule type" value="Genomic_DNA"/>
</dbReference>
<feature type="domain" description="Helicase ATP-binding" evidence="5">
    <location>
        <begin position="170"/>
        <end position="341"/>
    </location>
</feature>
<keyword evidence="4" id="KW-0067">ATP-binding</keyword>
<dbReference type="SMART" id="SM00490">
    <property type="entry name" value="HELICc"/>
    <property type="match status" value="1"/>
</dbReference>
<sequence length="936" mass="106013">MMEPVGGALVAPAADKNNSTLGVVRSVGERGANKVKVYWVKDDDVRWHNLSEIRSALRVGHQVLHKPAYRAQRSLGWGVVRSTREIAGNDQVLVEFPEKDKRVWLPWQRLMMIRGVKHAFFTGKLGDGDAAERQRLRILAWAIRLWNENTGALASFDIDPLPHQIHLVHHILASGQYNWLIADDVGLGKTIEVGLLLSALRQRGEARRVLLVTPAGLTRQWQEEMSGKFGLNEFLVYGDDFTVNDPRHWKMFDNVVGSMDRLKQDEHLDSLMQAEPWDLIIVDEAHRFTRRQYGNKLDASQRYEMLQKLRRRTESMLLLTATPHQGKEDSFTALLELLQPERREELNTLSINPEIIGEMVIRNYKADVTDMDGNFIFFGKTVTQINIPSSEAFQNFDNMLRDYLKKGYAAESALNSNKGRAIGFVMAVYRKLASSSVAAIHNALVKRRERLQGRLKEEDGDDEDGRYQGEVEERAVYKTEATPFFEGEEALLEDLIDEAHYLKGVDSKIDAFMKSIVDVIVASNIKEKVLVFAEYRSTQSWIEQALKSRFGESSAVLIHGGMSMDERRSAIDSFEDASGAQFLVSTEAGGEGINLQHQCHIMVNYDLPWNPMRLVQRMGRLYRYGQEKRVIVFNMHQSASADDQIINILYQRLDKVAEDMANVEKHEYNEALKDDVLGELADLIDIEEVLISASNETIARTVERVDEALERARNASSKQHELFQHAASFDGKELDGVVSISAAHLQAFVEGMCRILGIEILEKTHKGLVWQLRFSDEVKEATGVSRSRWGVVFDRMLATRRKDLLPITTDNWFFQYLLSTAADYEFGGVAAVSGQLGSDWLLTAVARWQTDRGRRARQELALIGVENGKAILNPKWVPSWLCQPLYDDQLNLPDKAQAKQAFELAQDKVESFLVEKSSKALLPDEAQWLAGAGRAV</sequence>
<dbReference type="Proteomes" id="UP000739180">
    <property type="component" value="Unassembled WGS sequence"/>
</dbReference>